<dbReference type="InterPro" id="IPR003675">
    <property type="entry name" value="Rce1/LyrA-like_dom"/>
</dbReference>
<dbReference type="CTD" id="9986"/>
<dbReference type="GO" id="GO:0004222">
    <property type="term" value="F:metalloendopeptidase activity"/>
    <property type="evidence" value="ECO:0007669"/>
    <property type="project" value="InterPro"/>
</dbReference>
<keyword evidence="7" id="KW-1133">Transmembrane helix</keyword>
<evidence type="ECO:0000313" key="14">
    <source>
        <dbReference type="Proteomes" id="UP000261680"/>
    </source>
</evidence>
<evidence type="ECO:0000256" key="10">
    <source>
        <dbReference type="ARBA" id="ARBA00047280"/>
    </source>
</evidence>
<dbReference type="Proteomes" id="UP000261680">
    <property type="component" value="Unplaced"/>
</dbReference>
<evidence type="ECO:0000256" key="3">
    <source>
        <dbReference type="ARBA" id="ARBA00022670"/>
    </source>
</evidence>
<reference evidence="15" key="1">
    <citation type="submission" date="2025-08" db="UniProtKB">
        <authorList>
            <consortium name="RefSeq"/>
        </authorList>
    </citation>
    <scope>IDENTIFICATION</scope>
    <source>
        <tissue evidence="15">Whole blood</tissue>
    </source>
</reference>
<dbReference type="Pfam" id="PF02517">
    <property type="entry name" value="Rce1-like"/>
    <property type="match status" value="1"/>
</dbReference>
<keyword evidence="4" id="KW-0812">Transmembrane</keyword>
<accession>A0A8M1GKA3</accession>
<evidence type="ECO:0000256" key="11">
    <source>
        <dbReference type="ARBA" id="ARBA00049729"/>
    </source>
</evidence>
<keyword evidence="8" id="KW-0472">Membrane</keyword>
<gene>
    <name evidence="15" type="primary">RCE1</name>
</gene>
<keyword evidence="6" id="KW-0256">Endoplasmic reticulum</keyword>
<evidence type="ECO:0000256" key="9">
    <source>
        <dbReference type="ARBA" id="ARBA00032607"/>
    </source>
</evidence>
<evidence type="ECO:0000313" key="15">
    <source>
        <dbReference type="RefSeq" id="XP_040495415.1"/>
    </source>
</evidence>
<keyword evidence="5" id="KW-0378">Hydrolase</keyword>
<organism evidence="14 15">
    <name type="scientific">Ursus maritimus</name>
    <name type="common">Polar bear</name>
    <name type="synonym">Thalarctos maritimus</name>
    <dbReference type="NCBI Taxonomy" id="29073"/>
    <lineage>
        <taxon>Eukaryota</taxon>
        <taxon>Metazoa</taxon>
        <taxon>Chordata</taxon>
        <taxon>Craniata</taxon>
        <taxon>Vertebrata</taxon>
        <taxon>Euteleostomi</taxon>
        <taxon>Mammalia</taxon>
        <taxon>Eutheria</taxon>
        <taxon>Laurasiatheria</taxon>
        <taxon>Carnivora</taxon>
        <taxon>Caniformia</taxon>
        <taxon>Ursidae</taxon>
        <taxon>Ursus</taxon>
    </lineage>
</organism>
<evidence type="ECO:0000256" key="6">
    <source>
        <dbReference type="ARBA" id="ARBA00022824"/>
    </source>
</evidence>
<name>A0A8M1GKA3_URSMA</name>
<keyword evidence="3 15" id="KW-0645">Protease</keyword>
<evidence type="ECO:0000259" key="13">
    <source>
        <dbReference type="Pfam" id="PF02517"/>
    </source>
</evidence>
<evidence type="ECO:0000256" key="4">
    <source>
        <dbReference type="ARBA" id="ARBA00022692"/>
    </source>
</evidence>
<evidence type="ECO:0000256" key="1">
    <source>
        <dbReference type="ARBA" id="ARBA00004477"/>
    </source>
</evidence>
<protein>
    <recommendedName>
        <fullName evidence="12">CAAX prenyl protease 2</fullName>
        <ecNumber evidence="11">3.4.26.1</ecNumber>
    </recommendedName>
    <alternativeName>
        <fullName evidence="9">Farnesylated proteins-converting enzyme 2</fullName>
    </alternativeName>
</protein>
<dbReference type="PANTHER" id="PTHR13046:SF0">
    <property type="entry name" value="CAAX PRENYL PROTEASE 2"/>
    <property type="match status" value="1"/>
</dbReference>
<proteinExistence type="inferred from homology"/>
<comment type="subcellular location">
    <subcellularLocation>
        <location evidence="1">Endoplasmic reticulum membrane</location>
        <topology evidence="1">Multi-pass membrane protein</topology>
    </subcellularLocation>
</comment>
<comment type="similarity">
    <text evidence="2">Belongs to the peptidase U48 family.</text>
</comment>
<dbReference type="InterPro" id="IPR039731">
    <property type="entry name" value="Rce1"/>
</dbReference>
<keyword evidence="14" id="KW-1185">Reference proteome</keyword>
<dbReference type="EC" id="3.4.26.1" evidence="11"/>
<comment type="catalytic activity">
    <reaction evidence="10">
        <text>Hydrolyzes the peptide bond -P2-(S-farnesyl or geranylgeranyl)C-P1'-P2'-P3'-COOH where P1' and P2' are amino acids with aliphatic sidechains and P3' is any C-terminal residue.</text>
        <dbReference type="EC" id="3.4.26.1"/>
    </reaction>
</comment>
<dbReference type="GO" id="GO:0071586">
    <property type="term" value="P:CAAX-box protein processing"/>
    <property type="evidence" value="ECO:0007669"/>
    <property type="project" value="InterPro"/>
</dbReference>
<evidence type="ECO:0000256" key="2">
    <source>
        <dbReference type="ARBA" id="ARBA00006897"/>
    </source>
</evidence>
<dbReference type="PANTHER" id="PTHR13046">
    <property type="entry name" value="PROTEASE U48 CAAX PRENYL PROTEASE RCE1"/>
    <property type="match status" value="1"/>
</dbReference>
<sequence>MTSPALPAGAGRAAAGSRHWCAPRVRARWRRWAGMGCACCRCHGRSGSPSRRLWAVQALGCAAGCQCSPVSALPAPTWAASTSGRVSCPGTTLPSSRGASLASWWCPVSRPSACYSGENSQASRHIPAHPDGLQAGGHFPSSTAAPAADHAPRSWARCLTDMRWLRNQVIAPLTEELVFRACMLPMLAPCTGLGPAVFTCPLFFGVAHFHHIFEQLRFRQSSVGSIFLSAGLPVSSVPVLLHSCLRCLHCFPLHPHRTPDWAGPLPLLLQLHGLSCRVCSPGASAEAAPAGRLCSGCGTLPASAPAPHGPQALRQPSPLCAFGASRGLRGSPVLLTHAPMNSHGLPSPSPSRGTAGEELAGVPEISGIFVGD</sequence>
<evidence type="ECO:0000256" key="7">
    <source>
        <dbReference type="ARBA" id="ARBA00022989"/>
    </source>
</evidence>
<evidence type="ECO:0000256" key="8">
    <source>
        <dbReference type="ARBA" id="ARBA00023136"/>
    </source>
</evidence>
<dbReference type="GO" id="GO:0005789">
    <property type="term" value="C:endoplasmic reticulum membrane"/>
    <property type="evidence" value="ECO:0007669"/>
    <property type="project" value="UniProtKB-SubCell"/>
</dbReference>
<dbReference type="RefSeq" id="XP_040495415.1">
    <property type="nucleotide sequence ID" value="XM_040639481.1"/>
</dbReference>
<feature type="domain" description="CAAX prenyl protease 2/Lysostaphin resistance protein A-like" evidence="13">
    <location>
        <begin position="164"/>
        <end position="223"/>
    </location>
</feature>
<dbReference type="AlphaFoldDB" id="A0A8M1GKA3"/>
<evidence type="ECO:0000256" key="12">
    <source>
        <dbReference type="ARBA" id="ARBA00049763"/>
    </source>
</evidence>
<dbReference type="GeneID" id="103679502"/>
<evidence type="ECO:0000256" key="5">
    <source>
        <dbReference type="ARBA" id="ARBA00022801"/>
    </source>
</evidence>